<feature type="domain" description="AAA+ ATPase" evidence="8">
    <location>
        <begin position="367"/>
        <end position="520"/>
    </location>
</feature>
<keyword evidence="6 7" id="KW-0175">Coiled coil</keyword>
<evidence type="ECO:0000313" key="9">
    <source>
        <dbReference type="EMBL" id="KAF0896631.1"/>
    </source>
</evidence>
<dbReference type="InterPro" id="IPR058922">
    <property type="entry name" value="WHD_DRP"/>
</dbReference>
<evidence type="ECO:0000256" key="7">
    <source>
        <dbReference type="SAM" id="Coils"/>
    </source>
</evidence>
<evidence type="ECO:0000259" key="8">
    <source>
        <dbReference type="SMART" id="SM00382"/>
    </source>
</evidence>
<dbReference type="Gene3D" id="1.10.8.430">
    <property type="entry name" value="Helical domain of apoptotic protease-activating factors"/>
    <property type="match status" value="1"/>
</dbReference>
<dbReference type="GO" id="GO:0002758">
    <property type="term" value="P:innate immune response-activating signaling pathway"/>
    <property type="evidence" value="ECO:0007669"/>
    <property type="project" value="UniProtKB-ARBA"/>
</dbReference>
<dbReference type="GO" id="GO:0009626">
    <property type="term" value="P:plant-type hypersensitive response"/>
    <property type="evidence" value="ECO:0007669"/>
    <property type="project" value="UniProtKB-ARBA"/>
</dbReference>
<evidence type="ECO:0000256" key="1">
    <source>
        <dbReference type="ARBA" id="ARBA00008894"/>
    </source>
</evidence>
<evidence type="ECO:0000256" key="3">
    <source>
        <dbReference type="ARBA" id="ARBA00022737"/>
    </source>
</evidence>
<dbReference type="InterPro" id="IPR036388">
    <property type="entry name" value="WH-like_DNA-bd_sf"/>
</dbReference>
<dbReference type="Pfam" id="PF23598">
    <property type="entry name" value="LRR_14"/>
    <property type="match status" value="1"/>
</dbReference>
<keyword evidence="4" id="KW-0547">Nucleotide-binding</keyword>
<dbReference type="InterPro" id="IPR044974">
    <property type="entry name" value="Disease_R_plants"/>
</dbReference>
<keyword evidence="3" id="KW-0677">Repeat</keyword>
<dbReference type="InterPro" id="IPR042197">
    <property type="entry name" value="Apaf_helical"/>
</dbReference>
<proteinExistence type="inferred from homology"/>
<dbReference type="Pfam" id="PF18052">
    <property type="entry name" value="Rx_N"/>
    <property type="match status" value="2"/>
</dbReference>
<dbReference type="PANTHER" id="PTHR23155">
    <property type="entry name" value="DISEASE RESISTANCE PROTEIN RP"/>
    <property type="match status" value="1"/>
</dbReference>
<evidence type="ECO:0000256" key="4">
    <source>
        <dbReference type="ARBA" id="ARBA00022741"/>
    </source>
</evidence>
<dbReference type="PRINTS" id="PR00364">
    <property type="entry name" value="DISEASERSIST"/>
</dbReference>
<comment type="similarity">
    <text evidence="1">Belongs to the disease resistance NB-LRR family.</text>
</comment>
<name>A0A6G1C9C2_9ORYZ</name>
<dbReference type="OrthoDB" id="694479at2759"/>
<evidence type="ECO:0000256" key="5">
    <source>
        <dbReference type="ARBA" id="ARBA00022821"/>
    </source>
</evidence>
<evidence type="ECO:0000256" key="2">
    <source>
        <dbReference type="ARBA" id="ARBA00022614"/>
    </source>
</evidence>
<dbReference type="FunFam" id="1.10.10.10:FF:000322">
    <property type="entry name" value="Probable disease resistance protein At1g63360"/>
    <property type="match status" value="1"/>
</dbReference>
<keyword evidence="5" id="KW-0611">Plant defense</keyword>
<dbReference type="InterPro" id="IPR055414">
    <property type="entry name" value="LRR_R13L4/SHOC2-like"/>
</dbReference>
<reference evidence="9 10" key="1">
    <citation type="submission" date="2019-11" db="EMBL/GenBank/DDBJ databases">
        <title>Whole genome sequence of Oryza granulata.</title>
        <authorList>
            <person name="Li W."/>
        </authorList>
    </citation>
    <scope>NUCLEOTIDE SEQUENCE [LARGE SCALE GENOMIC DNA]</scope>
    <source>
        <strain evidence="10">cv. Menghai</strain>
        <tissue evidence="9">Leaf</tissue>
    </source>
</reference>
<dbReference type="Gene3D" id="1.10.10.10">
    <property type="entry name" value="Winged helix-like DNA-binding domain superfamily/Winged helix DNA-binding domain"/>
    <property type="match status" value="1"/>
</dbReference>
<evidence type="ECO:0000313" key="10">
    <source>
        <dbReference type="Proteomes" id="UP000479710"/>
    </source>
</evidence>
<dbReference type="InterPro" id="IPR041118">
    <property type="entry name" value="Rx_N"/>
</dbReference>
<keyword evidence="10" id="KW-1185">Reference proteome</keyword>
<dbReference type="InterPro" id="IPR002182">
    <property type="entry name" value="NB-ARC"/>
</dbReference>
<dbReference type="PANTHER" id="PTHR23155:SF1210">
    <property type="entry name" value="AAA+ ATPASE DOMAIN-CONTAINING PROTEIN"/>
    <property type="match status" value="1"/>
</dbReference>
<dbReference type="SMART" id="SM00382">
    <property type="entry name" value="AAA"/>
    <property type="match status" value="1"/>
</dbReference>
<organism evidence="9 10">
    <name type="scientific">Oryza meyeriana var. granulata</name>
    <dbReference type="NCBI Taxonomy" id="110450"/>
    <lineage>
        <taxon>Eukaryota</taxon>
        <taxon>Viridiplantae</taxon>
        <taxon>Streptophyta</taxon>
        <taxon>Embryophyta</taxon>
        <taxon>Tracheophyta</taxon>
        <taxon>Spermatophyta</taxon>
        <taxon>Magnoliopsida</taxon>
        <taxon>Liliopsida</taxon>
        <taxon>Poales</taxon>
        <taxon>Poaceae</taxon>
        <taxon>BOP clade</taxon>
        <taxon>Oryzoideae</taxon>
        <taxon>Oryzeae</taxon>
        <taxon>Oryzinae</taxon>
        <taxon>Oryza</taxon>
        <taxon>Oryza meyeriana</taxon>
    </lineage>
</organism>
<dbReference type="AlphaFoldDB" id="A0A6G1C9C2"/>
<evidence type="ECO:0000256" key="6">
    <source>
        <dbReference type="ARBA" id="ARBA00023054"/>
    </source>
</evidence>
<comment type="caution">
    <text evidence="9">The sequence shown here is derived from an EMBL/GenBank/DDBJ whole genome shotgun (WGS) entry which is preliminary data.</text>
</comment>
<dbReference type="Gene3D" id="1.20.5.4130">
    <property type="match status" value="2"/>
</dbReference>
<dbReference type="InterPro" id="IPR032675">
    <property type="entry name" value="LRR_dom_sf"/>
</dbReference>
<dbReference type="EMBL" id="SPHZ02000010">
    <property type="protein sequence ID" value="KAF0896631.1"/>
    <property type="molecule type" value="Genomic_DNA"/>
</dbReference>
<keyword evidence="2" id="KW-0433">Leucine-rich repeat</keyword>
<dbReference type="Proteomes" id="UP000479710">
    <property type="component" value="Unassembled WGS sequence"/>
</dbReference>
<dbReference type="GO" id="GO:0042742">
    <property type="term" value="P:defense response to bacterium"/>
    <property type="evidence" value="ECO:0007669"/>
    <property type="project" value="UniProtKB-ARBA"/>
</dbReference>
<gene>
    <name evidence="9" type="ORF">E2562_026746</name>
</gene>
<dbReference type="SUPFAM" id="SSF52058">
    <property type="entry name" value="L domain-like"/>
    <property type="match status" value="1"/>
</dbReference>
<dbReference type="Pfam" id="PF23559">
    <property type="entry name" value="WHD_DRP"/>
    <property type="match status" value="1"/>
</dbReference>
<dbReference type="InterPro" id="IPR003593">
    <property type="entry name" value="AAA+_ATPase"/>
</dbReference>
<sequence>MAMAMAMDNLVSWLYEVLISSDHKLQEGTREEIRFLLREIQMIQSFVLDMTENQLDEQDKIWYKELVKMSYNIQSIFDNLDHQLRTAGSTGGLIGGRMGLMRGHKISRQIVAGVRNAKDLICESMNRRERYHIDSILVGSSCHRRRHAIAVAGLPVQLGNYMAEMVKITEEARGRLQALVVDADDGNNNNNKTSSNILVPCWLRDKIRLLQGEVEWMHTTLSLIATSVPVEELDEGTKAWAEDMREVCCDIKDTVDSFRERIGVGTLRRKAGLKGLIARTRAAGACREFAAAIIDLKKSILEVTERRRRYPALDYVAWRRNYSSGDDDDDNAVIAAAIDPTDQLVGVDGPMSVLIRRLTHTDEGKPQLKVASIVGTAGVGKTTLARAIYHRLLPEFDSTAWVSLSVNPDLRRVLTDLLRQILSQQDKHEGHFGASSVGELIDQIREALRNKRYFVVFDDIWNLSLWEEAIKFSLIENGNGSAVLTTSHKVHVAEGVGGIYALAPLSESYSRELFYGRLYRSEDTCTPELKDISGKILGKCDGIPLAIVATADLLGSGRAVKDWQAVHERFGYELQRGPYNVRRIISTSYNDLPAYLKPCLLYFGMFPRGYEISGYRLIWGWIAQGFMRITEGETLQEVGENWLDELIDRNLVELVEVDVDGKSCRVYGLVHDLIISLSTEENFATIFYGQQGRSLGDTVYRLSIQGNKVEHSVPDVGASLSNVWSLVVSGHANLMPSLSKFKNLRIMDLGGCESLQNEHLNDIGRLFLLTYLVLRGTCITDIPKEVGGLTCLETLDLRGTGIEELPESIVQLRKLKRLYLDSCTKVPNGIGKLEALEELGDISITESMVLKEVCKLIHLRVLRIAIWSWDESYDDSSLLKYLRLLVTGRQQIQSLSIISSSSLHFLEKLDAEWSNLKKLEIRHSTFVKLPAWLCSVQNLTTLSIEVYELSRDIVDMLGKMNNLLSLFLTSKHAPEGTEQRSVIGASGFSKLTSFHLFSNAMGKLFEPGTMHKLNTLKLSFEASRTKDAYKCFDFGLENLSSLKHVHVDIICFDASLKLVEDAEFEIKSAVSRYCSCQPNLKIQRVQEEDIMKNEVQDIKNEVEDQLTNDIKQEQQQKEIKKKKRKKKGVSRKYKIVSLQLKRQILTLRDL</sequence>
<accession>A0A6G1C9C2</accession>
<dbReference type="InterPro" id="IPR027417">
    <property type="entry name" value="P-loop_NTPase"/>
</dbReference>
<feature type="coiled-coil region" evidence="7">
    <location>
        <begin position="1103"/>
        <end position="1132"/>
    </location>
</feature>
<dbReference type="Gene3D" id="3.80.10.10">
    <property type="entry name" value="Ribonuclease Inhibitor"/>
    <property type="match status" value="1"/>
</dbReference>
<dbReference type="SUPFAM" id="SSF52540">
    <property type="entry name" value="P-loop containing nucleoside triphosphate hydrolases"/>
    <property type="match status" value="1"/>
</dbReference>
<dbReference type="GO" id="GO:0043531">
    <property type="term" value="F:ADP binding"/>
    <property type="evidence" value="ECO:0007669"/>
    <property type="project" value="InterPro"/>
</dbReference>
<dbReference type="Pfam" id="PF00931">
    <property type="entry name" value="NB-ARC"/>
    <property type="match status" value="1"/>
</dbReference>
<dbReference type="Gene3D" id="3.40.50.300">
    <property type="entry name" value="P-loop containing nucleotide triphosphate hydrolases"/>
    <property type="match status" value="1"/>
</dbReference>
<protein>
    <recommendedName>
        <fullName evidence="8">AAA+ ATPase domain-containing protein</fullName>
    </recommendedName>
</protein>